<proteinExistence type="predicted"/>
<dbReference type="EMBL" id="OOEF01000041">
    <property type="protein sequence ID" value="SPK70263.1"/>
    <property type="molecule type" value="Genomic_DNA"/>
</dbReference>
<protein>
    <submittedName>
        <fullName evidence="2">Uncharacterized protein</fullName>
    </submittedName>
</protein>
<organism evidence="2 3">
    <name type="scientific">Cupriavidus taiwanensis</name>
    <dbReference type="NCBI Taxonomy" id="164546"/>
    <lineage>
        <taxon>Bacteria</taxon>
        <taxon>Pseudomonadati</taxon>
        <taxon>Pseudomonadota</taxon>
        <taxon>Betaproteobacteria</taxon>
        <taxon>Burkholderiales</taxon>
        <taxon>Burkholderiaceae</taxon>
        <taxon>Cupriavidus</taxon>
    </lineage>
</organism>
<evidence type="ECO:0000313" key="2">
    <source>
        <dbReference type="EMBL" id="SPK70263.1"/>
    </source>
</evidence>
<gene>
    <name evidence="2" type="ORF">CT19425_U460022</name>
</gene>
<dbReference type="AlphaFoldDB" id="A0A375I636"/>
<feature type="region of interest" description="Disordered" evidence="1">
    <location>
        <begin position="1"/>
        <end position="25"/>
    </location>
</feature>
<evidence type="ECO:0000256" key="1">
    <source>
        <dbReference type="SAM" id="MobiDB-lite"/>
    </source>
</evidence>
<dbReference type="Proteomes" id="UP000255505">
    <property type="component" value="Unassembled WGS sequence"/>
</dbReference>
<evidence type="ECO:0000313" key="3">
    <source>
        <dbReference type="Proteomes" id="UP000255505"/>
    </source>
</evidence>
<reference evidence="2 3" key="1">
    <citation type="submission" date="2018-01" db="EMBL/GenBank/DDBJ databases">
        <authorList>
            <person name="Gaut B.S."/>
            <person name="Morton B.R."/>
            <person name="Clegg M.T."/>
            <person name="Duvall M.R."/>
        </authorList>
    </citation>
    <scope>NUCLEOTIDE SEQUENCE [LARGE SCALE GENOMIC DNA]</scope>
    <source>
        <strain evidence="2">Cupriavidus taiwanensis LMG 19425</strain>
    </source>
</reference>
<name>A0A375I636_9BURK</name>
<sequence>MAFTRKHARDPAFLTESHGTDVSPDFHNSVTDIVMAFCNRVEEPPPLDAAYPIDSSTCCSH</sequence>
<accession>A0A375I636</accession>